<feature type="non-terminal residue" evidence="2">
    <location>
        <position position="100"/>
    </location>
</feature>
<dbReference type="Proteomes" id="UP000054549">
    <property type="component" value="Unassembled WGS sequence"/>
</dbReference>
<dbReference type="OrthoDB" id="1715602at2759"/>
<dbReference type="InterPro" id="IPR008906">
    <property type="entry name" value="HATC_C_dom"/>
</dbReference>
<gene>
    <name evidence="2" type="ORF">M378DRAFT_57624</name>
</gene>
<dbReference type="EMBL" id="KN818567">
    <property type="protein sequence ID" value="KIL55104.1"/>
    <property type="molecule type" value="Genomic_DNA"/>
</dbReference>
<keyword evidence="3" id="KW-1185">Reference proteome</keyword>
<dbReference type="PANTHER" id="PTHR47611">
    <property type="entry name" value="HAT DIMERISATION DOMAIN, C-TERMINAL"/>
    <property type="match status" value="1"/>
</dbReference>
<dbReference type="PANTHER" id="PTHR47611:SF1">
    <property type="entry name" value="CCHC-TYPE DOMAIN-CONTAINING PROTEIN"/>
    <property type="match status" value="1"/>
</dbReference>
<dbReference type="InParanoid" id="A0A0C2SMC3"/>
<feature type="non-terminal residue" evidence="2">
    <location>
        <position position="1"/>
    </location>
</feature>
<evidence type="ECO:0000313" key="3">
    <source>
        <dbReference type="Proteomes" id="UP000054549"/>
    </source>
</evidence>
<dbReference type="GO" id="GO:0046983">
    <property type="term" value="F:protein dimerization activity"/>
    <property type="evidence" value="ECO:0007669"/>
    <property type="project" value="InterPro"/>
</dbReference>
<dbReference type="InterPro" id="IPR012337">
    <property type="entry name" value="RNaseH-like_sf"/>
</dbReference>
<evidence type="ECO:0000313" key="2">
    <source>
        <dbReference type="EMBL" id="KIL55104.1"/>
    </source>
</evidence>
<name>A0A0C2SMC3_AMAMK</name>
<feature type="domain" description="HAT C-terminal dimerisation" evidence="1">
    <location>
        <begin position="7"/>
        <end position="83"/>
    </location>
</feature>
<proteinExistence type="predicted"/>
<protein>
    <recommendedName>
        <fullName evidence="1">HAT C-terminal dimerisation domain-containing protein</fullName>
    </recommendedName>
</protein>
<evidence type="ECO:0000259" key="1">
    <source>
        <dbReference type="Pfam" id="PF05699"/>
    </source>
</evidence>
<dbReference type="STRING" id="946122.A0A0C2SMC3"/>
<dbReference type="Pfam" id="PF05699">
    <property type="entry name" value="Dimer_Tnp_hAT"/>
    <property type="match status" value="1"/>
</dbReference>
<sequence>TTVDEVTRYLRTEQVNEADPLHWWYERQHIYPGLSRVAWDYLSIPATSVDVERIFSGGRVLLSYLRNRMQVETTRALLCVGEWSKKRVVTQKDILAALKG</sequence>
<accession>A0A0C2SMC3</accession>
<dbReference type="HOGENOM" id="CLU_009123_13_0_1"/>
<dbReference type="AlphaFoldDB" id="A0A0C2SMC3"/>
<reference evidence="2 3" key="1">
    <citation type="submission" date="2014-04" db="EMBL/GenBank/DDBJ databases">
        <title>Evolutionary Origins and Diversification of the Mycorrhizal Mutualists.</title>
        <authorList>
            <consortium name="DOE Joint Genome Institute"/>
            <consortium name="Mycorrhizal Genomics Consortium"/>
            <person name="Kohler A."/>
            <person name="Kuo A."/>
            <person name="Nagy L.G."/>
            <person name="Floudas D."/>
            <person name="Copeland A."/>
            <person name="Barry K.W."/>
            <person name="Cichocki N."/>
            <person name="Veneault-Fourrey C."/>
            <person name="LaButti K."/>
            <person name="Lindquist E.A."/>
            <person name="Lipzen A."/>
            <person name="Lundell T."/>
            <person name="Morin E."/>
            <person name="Murat C."/>
            <person name="Riley R."/>
            <person name="Ohm R."/>
            <person name="Sun H."/>
            <person name="Tunlid A."/>
            <person name="Henrissat B."/>
            <person name="Grigoriev I.V."/>
            <person name="Hibbett D.S."/>
            <person name="Martin F."/>
        </authorList>
    </citation>
    <scope>NUCLEOTIDE SEQUENCE [LARGE SCALE GENOMIC DNA]</scope>
    <source>
        <strain evidence="2 3">Koide BX008</strain>
    </source>
</reference>
<organism evidence="2 3">
    <name type="scientific">Amanita muscaria (strain Koide BX008)</name>
    <dbReference type="NCBI Taxonomy" id="946122"/>
    <lineage>
        <taxon>Eukaryota</taxon>
        <taxon>Fungi</taxon>
        <taxon>Dikarya</taxon>
        <taxon>Basidiomycota</taxon>
        <taxon>Agaricomycotina</taxon>
        <taxon>Agaricomycetes</taxon>
        <taxon>Agaricomycetidae</taxon>
        <taxon>Agaricales</taxon>
        <taxon>Pluteineae</taxon>
        <taxon>Amanitaceae</taxon>
        <taxon>Amanita</taxon>
    </lineage>
</organism>
<dbReference type="SUPFAM" id="SSF53098">
    <property type="entry name" value="Ribonuclease H-like"/>
    <property type="match status" value="1"/>
</dbReference>